<comment type="caution">
    <text evidence="1">The sequence shown here is derived from an EMBL/GenBank/DDBJ whole genome shotgun (WGS) entry which is preliminary data.</text>
</comment>
<evidence type="ECO:0000313" key="1">
    <source>
        <dbReference type="EMBL" id="HAS8543048.1"/>
    </source>
</evidence>
<accession>A0A8H9N5D5</accession>
<reference evidence="1" key="1">
    <citation type="journal article" date="2018" name="Genome Biol.">
        <title>SKESA: strategic k-mer extension for scrupulous assemblies.</title>
        <authorList>
            <person name="Souvorov A."/>
            <person name="Agarwala R."/>
            <person name="Lipman D.J."/>
        </authorList>
    </citation>
    <scope>NUCLEOTIDE SEQUENCE</scope>
    <source>
        <strain evidence="1">BCW_3452</strain>
    </source>
</reference>
<proteinExistence type="predicted"/>
<sequence>MNKRFLSRVQFKRWLRNASALAISISVLYGDYEKARIQSSDSKSLYSIVSAKGFQLPKGQYLVSYESDSDFEDTSIDYSKMVMVMTLEAQLARSKRVIGTKAKLLNALSESNFKFVMTESDDSSFTNGMWVVEPQVPEEIEELKGILEAYAMAYAFNDGTDTINLNNFKFNRKSFELG</sequence>
<protein>
    <submittedName>
        <fullName evidence="1">Uncharacterized protein</fullName>
    </submittedName>
</protein>
<dbReference type="Proteomes" id="UP000863257">
    <property type="component" value="Unassembled WGS sequence"/>
</dbReference>
<dbReference type="AlphaFoldDB" id="A0A8H9N5D5"/>
<reference evidence="1" key="2">
    <citation type="submission" date="2019-01" db="EMBL/GenBank/DDBJ databases">
        <authorList>
            <consortium name="NCBI Pathogen Detection Project"/>
        </authorList>
    </citation>
    <scope>NUCLEOTIDE SEQUENCE</scope>
    <source>
        <strain evidence="1">BCW_3452</strain>
    </source>
</reference>
<name>A0A8H9N5D5_VIBVL</name>
<organism evidence="1">
    <name type="scientific">Vibrio vulnificus</name>
    <dbReference type="NCBI Taxonomy" id="672"/>
    <lineage>
        <taxon>Bacteria</taxon>
        <taxon>Pseudomonadati</taxon>
        <taxon>Pseudomonadota</taxon>
        <taxon>Gammaproteobacteria</taxon>
        <taxon>Vibrionales</taxon>
        <taxon>Vibrionaceae</taxon>
        <taxon>Vibrio</taxon>
    </lineage>
</organism>
<dbReference type="RefSeq" id="WP_154186126.1">
    <property type="nucleotide sequence ID" value="NZ_CP035784.1"/>
</dbReference>
<dbReference type="EMBL" id="DACRBY010000095">
    <property type="protein sequence ID" value="HAS8543048.1"/>
    <property type="molecule type" value="Genomic_DNA"/>
</dbReference>
<gene>
    <name evidence="1" type="ORF">I7730_25215</name>
</gene>